<organism evidence="6 7">
    <name type="scientific">Popillia japonica</name>
    <name type="common">Japanese beetle</name>
    <dbReference type="NCBI Taxonomy" id="7064"/>
    <lineage>
        <taxon>Eukaryota</taxon>
        <taxon>Metazoa</taxon>
        <taxon>Ecdysozoa</taxon>
        <taxon>Arthropoda</taxon>
        <taxon>Hexapoda</taxon>
        <taxon>Insecta</taxon>
        <taxon>Pterygota</taxon>
        <taxon>Neoptera</taxon>
        <taxon>Endopterygota</taxon>
        <taxon>Coleoptera</taxon>
        <taxon>Polyphaga</taxon>
        <taxon>Scarabaeiformia</taxon>
        <taxon>Scarabaeidae</taxon>
        <taxon>Rutelinae</taxon>
        <taxon>Popillia</taxon>
    </lineage>
</organism>
<evidence type="ECO:0000256" key="4">
    <source>
        <dbReference type="ARBA" id="ARBA00022989"/>
    </source>
</evidence>
<evidence type="ECO:0000256" key="3">
    <source>
        <dbReference type="ARBA" id="ARBA00022692"/>
    </source>
</evidence>
<keyword evidence="7" id="KW-1185">Reference proteome</keyword>
<evidence type="ECO:0000256" key="1">
    <source>
        <dbReference type="ARBA" id="ARBA00004374"/>
    </source>
</evidence>
<dbReference type="PANTHER" id="PTHR21346:SF0">
    <property type="entry name" value="RE45833P"/>
    <property type="match status" value="1"/>
</dbReference>
<proteinExistence type="inferred from homology"/>
<dbReference type="GO" id="GO:0000422">
    <property type="term" value="P:autophagy of mitochondrion"/>
    <property type="evidence" value="ECO:0007669"/>
    <property type="project" value="TreeGrafter"/>
</dbReference>
<evidence type="ECO:0000313" key="6">
    <source>
        <dbReference type="EMBL" id="KAK9680097.1"/>
    </source>
</evidence>
<comment type="caution">
    <text evidence="6">The sequence shown here is derived from an EMBL/GenBank/DDBJ whole genome shotgun (WGS) entry which is preliminary data.</text>
</comment>
<reference evidence="6 7" key="1">
    <citation type="journal article" date="2024" name="BMC Genomics">
        <title>De novo assembly and annotation of Popillia japonica's genome with initial clues to its potential as an invasive pest.</title>
        <authorList>
            <person name="Cucini C."/>
            <person name="Boschi S."/>
            <person name="Funari R."/>
            <person name="Cardaioli E."/>
            <person name="Iannotti N."/>
            <person name="Marturano G."/>
            <person name="Paoli F."/>
            <person name="Bruttini M."/>
            <person name="Carapelli A."/>
            <person name="Frati F."/>
            <person name="Nardi F."/>
        </authorList>
    </citation>
    <scope>NUCLEOTIDE SEQUENCE [LARGE SCALE GENOMIC DNA]</scope>
    <source>
        <strain evidence="6">DMR45628</strain>
    </source>
</reference>
<dbReference type="Proteomes" id="UP001458880">
    <property type="component" value="Unassembled WGS sequence"/>
</dbReference>
<dbReference type="InterPro" id="IPR007014">
    <property type="entry name" value="FUN14"/>
</dbReference>
<dbReference type="GO" id="GO:0005741">
    <property type="term" value="C:mitochondrial outer membrane"/>
    <property type="evidence" value="ECO:0007669"/>
    <property type="project" value="UniProtKB-SubCell"/>
</dbReference>
<dbReference type="Pfam" id="PF04930">
    <property type="entry name" value="FUN14"/>
    <property type="match status" value="1"/>
</dbReference>
<keyword evidence="5" id="KW-0472">Membrane</keyword>
<protein>
    <submittedName>
        <fullName evidence="6">FUN14 family</fullName>
    </submittedName>
</protein>
<name>A0AAW1HU47_POPJA</name>
<evidence type="ECO:0000256" key="2">
    <source>
        <dbReference type="ARBA" id="ARBA00009160"/>
    </source>
</evidence>
<gene>
    <name evidence="6" type="ORF">QE152_g39357</name>
</gene>
<keyword evidence="4" id="KW-1133">Transmembrane helix</keyword>
<evidence type="ECO:0000313" key="7">
    <source>
        <dbReference type="Proteomes" id="UP001458880"/>
    </source>
</evidence>
<evidence type="ECO:0000256" key="5">
    <source>
        <dbReference type="ARBA" id="ARBA00023136"/>
    </source>
</evidence>
<sequence>MQRIRSSLQSMGLNRENKVQQLVIGSVAGFATGYLAMKVGKKVAFLVGGSIILFQVAQIRGLTSSNWEDAQNRARSVTDSLKSTGGSWKESAKAFASKNTCFAASFVGGFLIGVSCKH</sequence>
<accession>A0AAW1HU47</accession>
<dbReference type="EMBL" id="JASPKY010000934">
    <property type="protein sequence ID" value="KAK9680097.1"/>
    <property type="molecule type" value="Genomic_DNA"/>
</dbReference>
<comment type="subcellular location">
    <subcellularLocation>
        <location evidence="1">Mitochondrion outer membrane</location>
        <topology evidence="1">Multi-pass membrane protein</topology>
    </subcellularLocation>
</comment>
<dbReference type="PANTHER" id="PTHR21346">
    <property type="entry name" value="FUN14 DOMAIN CONTAINING"/>
    <property type="match status" value="1"/>
</dbReference>
<dbReference type="AlphaFoldDB" id="A0AAW1HU47"/>
<keyword evidence="3" id="KW-0812">Transmembrane</keyword>
<comment type="similarity">
    <text evidence="2">Belongs to the FUN14 family.</text>
</comment>